<keyword evidence="6" id="KW-0216">Detoxification</keyword>
<dbReference type="GO" id="GO:0018580">
    <property type="term" value="F:nitronate monooxygenase activity"/>
    <property type="evidence" value="ECO:0007669"/>
    <property type="project" value="InterPro"/>
</dbReference>
<evidence type="ECO:0000256" key="2">
    <source>
        <dbReference type="ARBA" id="ARBA00003535"/>
    </source>
</evidence>
<dbReference type="EC" id="3.5.4.33" evidence="17"/>
<feature type="binding site" evidence="17">
    <location>
        <position position="89"/>
    </location>
    <ligand>
        <name>Zn(2+)</name>
        <dbReference type="ChEBI" id="CHEBI:29105"/>
        <note>catalytic</note>
    </ligand>
</feature>
<dbReference type="HAMAP" id="MF_00972">
    <property type="entry name" value="tRNA_aden_deaminase"/>
    <property type="match status" value="1"/>
</dbReference>
<evidence type="ECO:0000256" key="13">
    <source>
        <dbReference type="ARBA" id="ARBA00023002"/>
    </source>
</evidence>
<evidence type="ECO:0000256" key="14">
    <source>
        <dbReference type="ARBA" id="ARBA00023033"/>
    </source>
</evidence>
<sequence>MRDFSKDAYFMQLALDEAKQAARLGEVPIGAIIVYKDQVIANTHNLCETTQNPTAHAELLAIEQACRYLDDWRLEETTLYVTLEPCPMCAGAILQARIPRVVYGAKDDKAGCVHSLYELLNDERFNHQCRVTQGVLAPQCKQILQHFFAEVRAQNKRRKRMQTIIQAPMAGVSTPAFVIAAHEAGILGSFGAGYLTAEQTKLAIDEIKKVTSRFVVNVFVPENIAFTTAQMEEAYRAIRPFERQLNLHEQPLPEVQQHFHSQLEVILEAGISHVSFTFGIPPAIWIERFKKRGVTLIGTATTVEEAIVNERAGMDMIVVQGIEAGGHRGTFLTGEQLPLKQLLKNVGRAVNIPLIAAGGIATKAHIDYYLAKGASAVQIGTALLATDESGASLIHKQTLLANTQDTTVLTRAFSGKTARGITNTFIQEMACAPIAPYPAQHFLTARLRSESAKQHNAQFVSMWSGVNGHLAQAGSLKSVIETL</sequence>
<dbReference type="RefSeq" id="WP_108307464.1">
    <property type="nucleotide sequence ID" value="NZ_QAFW01000030.1"/>
</dbReference>
<feature type="domain" description="CMP/dCMP-type deaminase" evidence="18">
    <location>
        <begin position="5"/>
        <end position="114"/>
    </location>
</feature>
<dbReference type="InterPro" id="IPR002125">
    <property type="entry name" value="CMP_dCMP_dom"/>
</dbReference>
<dbReference type="PROSITE" id="PS00903">
    <property type="entry name" value="CYT_DCMP_DEAMINASES_1"/>
    <property type="match status" value="1"/>
</dbReference>
<dbReference type="Pfam" id="PF03060">
    <property type="entry name" value="NMO"/>
    <property type="match status" value="1"/>
</dbReference>
<dbReference type="PROSITE" id="PS51747">
    <property type="entry name" value="CYT_DCMP_DEAMINASES_2"/>
    <property type="match status" value="1"/>
</dbReference>
<keyword evidence="12 17" id="KW-0862">Zinc</keyword>
<keyword evidence="11 17" id="KW-0378">Hydrolase</keyword>
<dbReference type="EMBL" id="DYTV01000074">
    <property type="protein sequence ID" value="HJH11218.1"/>
    <property type="molecule type" value="Genomic_DNA"/>
</dbReference>
<keyword evidence="10 17" id="KW-0479">Metal-binding</keyword>
<evidence type="ECO:0000256" key="7">
    <source>
        <dbReference type="ARBA" id="ARBA00022630"/>
    </source>
</evidence>
<dbReference type="Pfam" id="PF14437">
    <property type="entry name" value="MafB19-deam"/>
    <property type="match status" value="1"/>
</dbReference>
<keyword evidence="8" id="KW-0288">FMN</keyword>
<evidence type="ECO:0000256" key="16">
    <source>
        <dbReference type="ARBA" id="ARBA00049401"/>
    </source>
</evidence>
<dbReference type="PANTHER" id="PTHR42747:SF3">
    <property type="entry name" value="NITRONATE MONOOXYGENASE-RELATED"/>
    <property type="match status" value="1"/>
</dbReference>
<evidence type="ECO:0000256" key="17">
    <source>
        <dbReference type="HAMAP-Rule" id="MF_00972"/>
    </source>
</evidence>
<dbReference type="InterPro" id="IPR058535">
    <property type="entry name" value="MafB19-deam"/>
</dbReference>
<comment type="function">
    <text evidence="17">Catalyzes the deamination of adenosine to inosine at the wobble position 34 of tRNA(Arg2).</text>
</comment>
<proteinExistence type="inferred from homology"/>
<dbReference type="InterPro" id="IPR016193">
    <property type="entry name" value="Cytidine_deaminase-like"/>
</dbReference>
<evidence type="ECO:0000256" key="3">
    <source>
        <dbReference type="ARBA" id="ARBA00009881"/>
    </source>
</evidence>
<evidence type="ECO:0000259" key="18">
    <source>
        <dbReference type="PROSITE" id="PS51747"/>
    </source>
</evidence>
<evidence type="ECO:0000256" key="9">
    <source>
        <dbReference type="ARBA" id="ARBA00022694"/>
    </source>
</evidence>
<evidence type="ECO:0000256" key="4">
    <source>
        <dbReference type="ARBA" id="ARBA00010669"/>
    </source>
</evidence>
<evidence type="ECO:0000313" key="20">
    <source>
        <dbReference type="Proteomes" id="UP000700212"/>
    </source>
</evidence>
<feature type="binding site" evidence="17">
    <location>
        <position position="56"/>
    </location>
    <ligand>
        <name>Zn(2+)</name>
        <dbReference type="ChEBI" id="CHEBI:29105"/>
        <note>catalytic</note>
    </ligand>
</feature>
<dbReference type="NCBIfam" id="NF008113">
    <property type="entry name" value="PRK10860.1"/>
    <property type="match status" value="1"/>
</dbReference>
<reference evidence="19" key="2">
    <citation type="submission" date="2021-09" db="EMBL/GenBank/DDBJ databases">
        <authorList>
            <person name="Gilroy R."/>
        </authorList>
    </citation>
    <scope>NUCLEOTIDE SEQUENCE</scope>
    <source>
        <strain evidence="19">CHK160-4876</strain>
    </source>
</reference>
<dbReference type="AlphaFoldDB" id="A0A921NCW7"/>
<evidence type="ECO:0000313" key="19">
    <source>
        <dbReference type="EMBL" id="HJH11218.1"/>
    </source>
</evidence>
<evidence type="ECO:0000256" key="6">
    <source>
        <dbReference type="ARBA" id="ARBA00022575"/>
    </source>
</evidence>
<comment type="catalytic activity">
    <reaction evidence="15 17">
        <text>adenosine(34) in tRNA + H2O + H(+) = inosine(34) in tRNA + NH4(+)</text>
        <dbReference type="Rhea" id="RHEA:43168"/>
        <dbReference type="Rhea" id="RHEA-COMP:10373"/>
        <dbReference type="Rhea" id="RHEA-COMP:10374"/>
        <dbReference type="ChEBI" id="CHEBI:15377"/>
        <dbReference type="ChEBI" id="CHEBI:15378"/>
        <dbReference type="ChEBI" id="CHEBI:28938"/>
        <dbReference type="ChEBI" id="CHEBI:74411"/>
        <dbReference type="ChEBI" id="CHEBI:82852"/>
        <dbReference type="EC" id="3.5.4.33"/>
    </reaction>
</comment>
<dbReference type="SUPFAM" id="SSF51412">
    <property type="entry name" value="Inosine monophosphate dehydrogenase (IMPDH)"/>
    <property type="match status" value="1"/>
</dbReference>
<keyword evidence="9 17" id="KW-0819">tRNA processing</keyword>
<keyword evidence="7" id="KW-0285">Flavoprotein</keyword>
<comment type="cofactor">
    <cofactor evidence="1">
        <name>FMN</name>
        <dbReference type="ChEBI" id="CHEBI:58210"/>
    </cofactor>
</comment>
<dbReference type="GO" id="GO:0009636">
    <property type="term" value="P:response to toxic substance"/>
    <property type="evidence" value="ECO:0007669"/>
    <property type="project" value="UniProtKB-KW"/>
</dbReference>
<comment type="cofactor">
    <cofactor evidence="17">
        <name>Zn(2+)</name>
        <dbReference type="ChEBI" id="CHEBI:29105"/>
    </cofactor>
    <text evidence="17">Binds 1 zinc ion per subunit.</text>
</comment>
<dbReference type="OrthoDB" id="9778912at2"/>
<dbReference type="FunFam" id="3.40.140.10:FF:000005">
    <property type="entry name" value="tRNA-specific adenosine deaminase"/>
    <property type="match status" value="1"/>
</dbReference>
<dbReference type="InterPro" id="IPR016192">
    <property type="entry name" value="APOBEC/CMP_deaminase_Zn-bd"/>
</dbReference>
<comment type="catalytic activity">
    <reaction evidence="16">
        <text>3 propionate 3-nitronate + 3 O2 + H2O = 3 3-oxopropanoate + 2 nitrate + nitrite + H2O2 + 3 H(+)</text>
        <dbReference type="Rhea" id="RHEA:57332"/>
        <dbReference type="ChEBI" id="CHEBI:15377"/>
        <dbReference type="ChEBI" id="CHEBI:15378"/>
        <dbReference type="ChEBI" id="CHEBI:15379"/>
        <dbReference type="ChEBI" id="CHEBI:16240"/>
        <dbReference type="ChEBI" id="CHEBI:16301"/>
        <dbReference type="ChEBI" id="CHEBI:17632"/>
        <dbReference type="ChEBI" id="CHEBI:33190"/>
        <dbReference type="ChEBI" id="CHEBI:136067"/>
    </reaction>
</comment>
<feature type="binding site" evidence="17">
    <location>
        <position position="86"/>
    </location>
    <ligand>
        <name>Zn(2+)</name>
        <dbReference type="ChEBI" id="CHEBI:29105"/>
        <note>catalytic</note>
    </ligand>
</feature>
<dbReference type="Gene3D" id="3.40.140.10">
    <property type="entry name" value="Cytidine Deaminase, domain 2"/>
    <property type="match status" value="1"/>
</dbReference>
<dbReference type="CDD" id="cd01285">
    <property type="entry name" value="nucleoside_deaminase"/>
    <property type="match status" value="1"/>
</dbReference>
<accession>A0A921NCW7</accession>
<dbReference type="Gene3D" id="3.20.20.70">
    <property type="entry name" value="Aldolase class I"/>
    <property type="match status" value="1"/>
</dbReference>
<dbReference type="GO" id="GO:0002100">
    <property type="term" value="P:tRNA wobble adenosine to inosine editing"/>
    <property type="evidence" value="ECO:0007669"/>
    <property type="project" value="UniProtKB-UniRule"/>
</dbReference>
<dbReference type="InterPro" id="IPR028883">
    <property type="entry name" value="tRNA_aden_deaminase"/>
</dbReference>
<organism evidence="19 20">
    <name type="scientific">Metalysinibacillus jejuensis</name>
    <dbReference type="NCBI Taxonomy" id="914327"/>
    <lineage>
        <taxon>Bacteria</taxon>
        <taxon>Bacillati</taxon>
        <taxon>Bacillota</taxon>
        <taxon>Bacilli</taxon>
        <taxon>Bacillales</taxon>
        <taxon>Caryophanaceae</taxon>
        <taxon>Metalysinibacillus</taxon>
    </lineage>
</organism>
<feature type="active site" description="Proton donor" evidence="17">
    <location>
        <position position="58"/>
    </location>
</feature>
<comment type="caution">
    <text evidence="19">The sequence shown here is derived from an EMBL/GenBank/DDBJ whole genome shotgun (WGS) entry which is preliminary data.</text>
</comment>
<comment type="function">
    <text evidence="2">Nitronate monooxygenase that uses molecular oxygen to catalyze the oxidative denitrification of alkyl nitronates. Acts on propionate 3-nitronate (P3N), the presumed physiological substrate. Probably functions in the detoxification of P3N, a metabolic poison produced by plants and fungi as a defense mechanism.</text>
</comment>
<dbReference type="PANTHER" id="PTHR42747">
    <property type="entry name" value="NITRONATE MONOOXYGENASE-RELATED"/>
    <property type="match status" value="1"/>
</dbReference>
<evidence type="ECO:0000256" key="12">
    <source>
        <dbReference type="ARBA" id="ARBA00022833"/>
    </source>
</evidence>
<dbReference type="GO" id="GO:0008270">
    <property type="term" value="F:zinc ion binding"/>
    <property type="evidence" value="ECO:0007669"/>
    <property type="project" value="UniProtKB-UniRule"/>
</dbReference>
<dbReference type="InterPro" id="IPR013785">
    <property type="entry name" value="Aldolase_TIM"/>
</dbReference>
<comment type="similarity">
    <text evidence="4">Belongs to the cytidine and deoxycytidylate deaminase family. ADAT2 subfamily.</text>
</comment>
<protein>
    <recommendedName>
        <fullName evidence="17">tRNA-specific adenosine deaminase</fullName>
        <ecNumber evidence="17">3.5.4.33</ecNumber>
    </recommendedName>
</protein>
<comment type="subunit">
    <text evidence="5 17">Homodimer.</text>
</comment>
<name>A0A921NCW7_9BACL</name>
<evidence type="ECO:0000256" key="11">
    <source>
        <dbReference type="ARBA" id="ARBA00022801"/>
    </source>
</evidence>
<dbReference type="SUPFAM" id="SSF53927">
    <property type="entry name" value="Cytidine deaminase-like"/>
    <property type="match status" value="1"/>
</dbReference>
<comment type="similarity">
    <text evidence="3">Belongs to the nitronate monooxygenase family. NMO class I subfamily.</text>
</comment>
<evidence type="ECO:0000256" key="15">
    <source>
        <dbReference type="ARBA" id="ARBA00048045"/>
    </source>
</evidence>
<evidence type="ECO:0000256" key="5">
    <source>
        <dbReference type="ARBA" id="ARBA00011738"/>
    </source>
</evidence>
<evidence type="ECO:0000256" key="8">
    <source>
        <dbReference type="ARBA" id="ARBA00022643"/>
    </source>
</evidence>
<evidence type="ECO:0000256" key="10">
    <source>
        <dbReference type="ARBA" id="ARBA00022723"/>
    </source>
</evidence>
<dbReference type="Proteomes" id="UP000700212">
    <property type="component" value="Unassembled WGS sequence"/>
</dbReference>
<dbReference type="CDD" id="cd04730">
    <property type="entry name" value="NPD_like"/>
    <property type="match status" value="1"/>
</dbReference>
<keyword evidence="14" id="KW-0503">Monooxygenase</keyword>
<keyword evidence="13" id="KW-0560">Oxidoreductase</keyword>
<evidence type="ECO:0000256" key="1">
    <source>
        <dbReference type="ARBA" id="ARBA00001917"/>
    </source>
</evidence>
<dbReference type="InterPro" id="IPR004136">
    <property type="entry name" value="NMO"/>
</dbReference>
<gene>
    <name evidence="17 19" type="primary">tadA</name>
    <name evidence="19" type="ORF">K8V30_05905</name>
</gene>
<dbReference type="GO" id="GO:0052717">
    <property type="term" value="F:tRNA-specific adenosine-34 deaminase activity"/>
    <property type="evidence" value="ECO:0007669"/>
    <property type="project" value="UniProtKB-UniRule"/>
</dbReference>
<reference evidence="19" key="1">
    <citation type="journal article" date="2021" name="PeerJ">
        <title>Extensive microbial diversity within the chicken gut microbiome revealed by metagenomics and culture.</title>
        <authorList>
            <person name="Gilroy R."/>
            <person name="Ravi A."/>
            <person name="Getino M."/>
            <person name="Pursley I."/>
            <person name="Horton D.L."/>
            <person name="Alikhan N.F."/>
            <person name="Baker D."/>
            <person name="Gharbi K."/>
            <person name="Hall N."/>
            <person name="Watson M."/>
            <person name="Adriaenssens E.M."/>
            <person name="Foster-Nyarko E."/>
            <person name="Jarju S."/>
            <person name="Secka A."/>
            <person name="Antonio M."/>
            <person name="Oren A."/>
            <person name="Chaudhuri R.R."/>
            <person name="La Ragione R."/>
            <person name="Hildebrand F."/>
            <person name="Pallen M.J."/>
        </authorList>
    </citation>
    <scope>NUCLEOTIDE SEQUENCE</scope>
    <source>
        <strain evidence="19">CHK160-4876</strain>
    </source>
</reference>